<dbReference type="OrthoDB" id="9976881at2759"/>
<sequence length="837" mass="92518">MWKCHKCGKPVYFAERKQSLGYDWHPECLRCEECGKRLNPGQHAEHKGVPYCHVPCYGALFGPQLFGHGTRVESHKSYGAKGAQKPVAAQVNGPALPRDHLESKLKFYNQFYDNKSLEIRSREVNNRLILEGQLRVFWGVQGVIHLKEDDDQRTFIVRKRNSCRTSKAADESCSDKENEASESVAAPTTTASEVDPLSTDISLSESMTFDSCSLNEISELPTTPEDASANATTTTGSGQLLNGQSNANNDDEETTNTDSSSTLIGSGTDAATASTSCVSSTLPSKLDNLEKLDWDDIDDLLQVERRLSDKDKIYGTMPVKLPSSSSQSSSESSPSKTNSDSSSSTNTQNNQINTASSPTTTTNNTTSTSSDNFMTATDSLTANTNTQNTTTVSTANTTLDEYKTLDDATLKPMDFEDFKRSVHQDYVNGANSFQEPNEGTLKRNQPIDPSRINDSLKFYGENSAMSKSFNCEHALRSIDPTLINDTMHLRSSTNSPRSSQRQYALQKCGSAFASTAPSREQQKPYEPGRHIFEKGINRSKSGPSCFVYSDSDDDDDDTTLRPQRLATMRRSDVPQRYIQIQMNCYPKEGAARCAGGAENDSSRADASSVLSGAVAGDELTQTESLYTATEGGGSAQAETGANDAGLHVTEDGVVLRRPPRTGAAAIKRRSGNRRSRTKLKRRCSINGHYYNRETSFFTPPYGSQMSVWVSSLVTTQEVINLVLEKYKVDSAAENFSLFIVRDNGEQKRLKDNEYPLITRITLGPHEDVARLFLVDARKTDEISNEVAQFLNLSVPECRAILDRYDQELAREVVKIKERYAELSRRIVARMESLKVHL</sequence>
<dbReference type="PROSITE" id="PS50951">
    <property type="entry name" value="SARAH"/>
    <property type="match status" value="1"/>
</dbReference>
<organism evidence="10">
    <name type="scientific">Drosophila grimshawi</name>
    <name type="common">Hawaiian fruit fly</name>
    <name type="synonym">Idiomyia grimshawi</name>
    <dbReference type="NCBI Taxonomy" id="7222"/>
    <lineage>
        <taxon>Eukaryota</taxon>
        <taxon>Metazoa</taxon>
        <taxon>Ecdysozoa</taxon>
        <taxon>Arthropoda</taxon>
        <taxon>Hexapoda</taxon>
        <taxon>Insecta</taxon>
        <taxon>Pterygota</taxon>
        <taxon>Neoptera</taxon>
        <taxon>Endopterygota</taxon>
        <taxon>Diptera</taxon>
        <taxon>Brachycera</taxon>
        <taxon>Muscomorpha</taxon>
        <taxon>Ephydroidea</taxon>
        <taxon>Drosophilidae</taxon>
        <taxon>Drosophila</taxon>
        <taxon>Hawaiian Drosophila</taxon>
    </lineage>
</organism>
<name>B4JTF9_DROGR</name>
<dbReference type="GO" id="GO:0061059">
    <property type="term" value="P:positive regulation of peptidoglycan recognition protein signaling pathway"/>
    <property type="evidence" value="ECO:0007669"/>
    <property type="project" value="EnsemblMetazoa"/>
</dbReference>
<dbReference type="InParanoid" id="B4JTF9"/>
<evidence type="ECO:0000313" key="10">
    <source>
        <dbReference type="Proteomes" id="UP000001070"/>
    </source>
</evidence>
<dbReference type="CDD" id="cd21886">
    <property type="entry name" value="SARAH_RASSF2-like"/>
    <property type="match status" value="1"/>
</dbReference>
<dbReference type="FunCoup" id="B4JTF9">
    <property type="interactions" value="641"/>
</dbReference>
<dbReference type="Pfam" id="PF00412">
    <property type="entry name" value="LIM"/>
    <property type="match status" value="1"/>
</dbReference>
<evidence type="ECO:0000256" key="5">
    <source>
        <dbReference type="SAM" id="MobiDB-lite"/>
    </source>
</evidence>
<protein>
    <submittedName>
        <fullName evidence="9">GH23869</fullName>
    </submittedName>
</protein>
<feature type="region of interest" description="Disordered" evidence="5">
    <location>
        <begin position="219"/>
        <end position="282"/>
    </location>
</feature>
<dbReference type="SMR" id="B4JTF9"/>
<evidence type="ECO:0000256" key="3">
    <source>
        <dbReference type="ARBA" id="ARBA00023038"/>
    </source>
</evidence>
<feature type="domain" description="Ras-associating" evidence="7">
    <location>
        <begin position="686"/>
        <end position="778"/>
    </location>
</feature>
<gene>
    <name evidence="9" type="primary">Dgri\GH23869</name>
    <name evidence="9" type="ORF">Dgri_GH23869</name>
</gene>
<keyword evidence="1 4" id="KW-0479">Metal-binding</keyword>
<dbReference type="EMBL" id="CH916373">
    <property type="protein sequence ID" value="EDV95049.1"/>
    <property type="molecule type" value="Genomic_DNA"/>
</dbReference>
<dbReference type="STRING" id="7222.B4JTF9"/>
<dbReference type="HOGENOM" id="CLU_018893_2_0_1"/>
<dbReference type="GO" id="GO:0040018">
    <property type="term" value="P:positive regulation of multicellular organism growth"/>
    <property type="evidence" value="ECO:0007669"/>
    <property type="project" value="EnsemblMetazoa"/>
</dbReference>
<dbReference type="PANTHER" id="PTHR22738:SF15">
    <property type="entry name" value="LD40758P"/>
    <property type="match status" value="1"/>
</dbReference>
<dbReference type="eggNOG" id="KOG4239">
    <property type="taxonomic scope" value="Eukaryota"/>
</dbReference>
<dbReference type="Gene3D" id="3.10.20.90">
    <property type="entry name" value="Phosphatidylinositol 3-kinase Catalytic Subunit, Chain A, domain 1"/>
    <property type="match status" value="1"/>
</dbReference>
<dbReference type="SUPFAM" id="SSF57716">
    <property type="entry name" value="Glucocorticoid receptor-like (DNA-binding domain)"/>
    <property type="match status" value="2"/>
</dbReference>
<dbReference type="PROSITE" id="PS50023">
    <property type="entry name" value="LIM_DOMAIN_2"/>
    <property type="match status" value="1"/>
</dbReference>
<dbReference type="GO" id="GO:0007165">
    <property type="term" value="P:signal transduction"/>
    <property type="evidence" value="ECO:0007669"/>
    <property type="project" value="InterPro"/>
</dbReference>
<dbReference type="SUPFAM" id="SSF54236">
    <property type="entry name" value="Ubiquitin-like"/>
    <property type="match status" value="1"/>
</dbReference>
<reference evidence="9 10" key="1">
    <citation type="journal article" date="2007" name="Nature">
        <title>Evolution of genes and genomes on the Drosophila phylogeny.</title>
        <authorList>
            <consortium name="Drosophila 12 Genomes Consortium"/>
            <person name="Clark A.G."/>
            <person name="Eisen M.B."/>
            <person name="Smith D.R."/>
            <person name="Bergman C.M."/>
            <person name="Oliver B."/>
            <person name="Markow T.A."/>
            <person name="Kaufman T.C."/>
            <person name="Kellis M."/>
            <person name="Gelbart W."/>
            <person name="Iyer V.N."/>
            <person name="Pollard D.A."/>
            <person name="Sackton T.B."/>
            <person name="Larracuente A.M."/>
            <person name="Singh N.D."/>
            <person name="Abad J.P."/>
            <person name="Abt D.N."/>
            <person name="Adryan B."/>
            <person name="Aguade M."/>
            <person name="Akashi H."/>
            <person name="Anderson W.W."/>
            <person name="Aquadro C.F."/>
            <person name="Ardell D.H."/>
            <person name="Arguello R."/>
            <person name="Artieri C.G."/>
            <person name="Barbash D.A."/>
            <person name="Barker D."/>
            <person name="Barsanti P."/>
            <person name="Batterham P."/>
            <person name="Batzoglou S."/>
            <person name="Begun D."/>
            <person name="Bhutkar A."/>
            <person name="Blanco E."/>
            <person name="Bosak S.A."/>
            <person name="Bradley R.K."/>
            <person name="Brand A.D."/>
            <person name="Brent M.R."/>
            <person name="Brooks A.N."/>
            <person name="Brown R.H."/>
            <person name="Butlin R.K."/>
            <person name="Caggese C."/>
            <person name="Calvi B.R."/>
            <person name="Bernardo de Carvalho A."/>
            <person name="Caspi A."/>
            <person name="Castrezana S."/>
            <person name="Celniker S.E."/>
            <person name="Chang J.L."/>
            <person name="Chapple C."/>
            <person name="Chatterji S."/>
            <person name="Chinwalla A."/>
            <person name="Civetta A."/>
            <person name="Clifton S.W."/>
            <person name="Comeron J.M."/>
            <person name="Costello J.C."/>
            <person name="Coyne J.A."/>
            <person name="Daub J."/>
            <person name="David R.G."/>
            <person name="Delcher A.L."/>
            <person name="Delehaunty K."/>
            <person name="Do C.B."/>
            <person name="Ebling H."/>
            <person name="Edwards K."/>
            <person name="Eickbush T."/>
            <person name="Evans J.D."/>
            <person name="Filipski A."/>
            <person name="Findeiss S."/>
            <person name="Freyhult E."/>
            <person name="Fulton L."/>
            <person name="Fulton R."/>
            <person name="Garcia A.C."/>
            <person name="Gardiner A."/>
            <person name="Garfield D.A."/>
            <person name="Garvin B.E."/>
            <person name="Gibson G."/>
            <person name="Gilbert D."/>
            <person name="Gnerre S."/>
            <person name="Godfrey J."/>
            <person name="Good R."/>
            <person name="Gotea V."/>
            <person name="Gravely B."/>
            <person name="Greenberg A.J."/>
            <person name="Griffiths-Jones S."/>
            <person name="Gross S."/>
            <person name="Guigo R."/>
            <person name="Gustafson E.A."/>
            <person name="Haerty W."/>
            <person name="Hahn M.W."/>
            <person name="Halligan D.L."/>
            <person name="Halpern A.L."/>
            <person name="Halter G.M."/>
            <person name="Han M.V."/>
            <person name="Heger A."/>
            <person name="Hillier L."/>
            <person name="Hinrichs A.S."/>
            <person name="Holmes I."/>
            <person name="Hoskins R.A."/>
            <person name="Hubisz M.J."/>
            <person name="Hultmark D."/>
            <person name="Huntley M.A."/>
            <person name="Jaffe D.B."/>
            <person name="Jagadeeshan S."/>
            <person name="Jeck W.R."/>
            <person name="Johnson J."/>
            <person name="Jones C.D."/>
            <person name="Jordan W.C."/>
            <person name="Karpen G.H."/>
            <person name="Kataoka E."/>
            <person name="Keightley P.D."/>
            <person name="Kheradpour P."/>
            <person name="Kirkness E.F."/>
            <person name="Koerich L.B."/>
            <person name="Kristiansen K."/>
            <person name="Kudrna D."/>
            <person name="Kulathinal R.J."/>
            <person name="Kumar S."/>
            <person name="Kwok R."/>
            <person name="Lander E."/>
            <person name="Langley C.H."/>
            <person name="Lapoint R."/>
            <person name="Lazzaro B.P."/>
            <person name="Lee S.J."/>
            <person name="Levesque L."/>
            <person name="Li R."/>
            <person name="Lin C.F."/>
            <person name="Lin M.F."/>
            <person name="Lindblad-Toh K."/>
            <person name="Llopart A."/>
            <person name="Long M."/>
            <person name="Low L."/>
            <person name="Lozovsky E."/>
            <person name="Lu J."/>
            <person name="Luo M."/>
            <person name="Machado C.A."/>
            <person name="Makalowski W."/>
            <person name="Marzo M."/>
            <person name="Matsuda M."/>
            <person name="Matzkin L."/>
            <person name="McAllister B."/>
            <person name="McBride C.S."/>
            <person name="McKernan B."/>
            <person name="McKernan K."/>
            <person name="Mendez-Lago M."/>
            <person name="Minx P."/>
            <person name="Mollenhauer M.U."/>
            <person name="Montooth K."/>
            <person name="Mount S.M."/>
            <person name="Mu X."/>
            <person name="Myers E."/>
            <person name="Negre B."/>
            <person name="Newfeld S."/>
            <person name="Nielsen R."/>
            <person name="Noor M.A."/>
            <person name="O'Grady P."/>
            <person name="Pachter L."/>
            <person name="Papaceit M."/>
            <person name="Parisi M.J."/>
            <person name="Parisi M."/>
            <person name="Parts L."/>
            <person name="Pedersen J.S."/>
            <person name="Pesole G."/>
            <person name="Phillippy A.M."/>
            <person name="Ponting C.P."/>
            <person name="Pop M."/>
            <person name="Porcelli D."/>
            <person name="Powell J.R."/>
            <person name="Prohaska S."/>
            <person name="Pruitt K."/>
            <person name="Puig M."/>
            <person name="Quesneville H."/>
            <person name="Ram K.R."/>
            <person name="Rand D."/>
            <person name="Rasmussen M.D."/>
            <person name="Reed L.K."/>
            <person name="Reenan R."/>
            <person name="Reily A."/>
            <person name="Remington K.A."/>
            <person name="Rieger T.T."/>
            <person name="Ritchie M.G."/>
            <person name="Robin C."/>
            <person name="Rogers Y.H."/>
            <person name="Rohde C."/>
            <person name="Rozas J."/>
            <person name="Rubenfield M.J."/>
            <person name="Ruiz A."/>
            <person name="Russo S."/>
            <person name="Salzberg S.L."/>
            <person name="Sanchez-Gracia A."/>
            <person name="Saranga D.J."/>
            <person name="Sato H."/>
            <person name="Schaeffer S.W."/>
            <person name="Schatz M.C."/>
            <person name="Schlenke T."/>
            <person name="Schwartz R."/>
            <person name="Segarra C."/>
            <person name="Singh R.S."/>
            <person name="Sirot L."/>
            <person name="Sirota M."/>
            <person name="Sisneros N.B."/>
            <person name="Smith C.D."/>
            <person name="Smith T.F."/>
            <person name="Spieth J."/>
            <person name="Stage D.E."/>
            <person name="Stark A."/>
            <person name="Stephan W."/>
            <person name="Strausberg R.L."/>
            <person name="Strempel S."/>
            <person name="Sturgill D."/>
            <person name="Sutton G."/>
            <person name="Sutton G.G."/>
            <person name="Tao W."/>
            <person name="Teichmann S."/>
            <person name="Tobari Y.N."/>
            <person name="Tomimura Y."/>
            <person name="Tsolas J.M."/>
            <person name="Valente V.L."/>
            <person name="Venter E."/>
            <person name="Venter J.C."/>
            <person name="Vicario S."/>
            <person name="Vieira F.G."/>
            <person name="Vilella A.J."/>
            <person name="Villasante A."/>
            <person name="Walenz B."/>
            <person name="Wang J."/>
            <person name="Wasserman M."/>
            <person name="Watts T."/>
            <person name="Wilson D."/>
            <person name="Wilson R.K."/>
            <person name="Wing R.A."/>
            <person name="Wolfner M.F."/>
            <person name="Wong A."/>
            <person name="Wong G.K."/>
            <person name="Wu C.I."/>
            <person name="Wu G."/>
            <person name="Yamamoto D."/>
            <person name="Yang H.P."/>
            <person name="Yang S.P."/>
            <person name="Yorke J.A."/>
            <person name="Yoshida K."/>
            <person name="Zdobnov E."/>
            <person name="Zhang P."/>
            <person name="Zhang Y."/>
            <person name="Zimin A.V."/>
            <person name="Baldwin J."/>
            <person name="Abdouelleil A."/>
            <person name="Abdulkadir J."/>
            <person name="Abebe A."/>
            <person name="Abera B."/>
            <person name="Abreu J."/>
            <person name="Acer S.C."/>
            <person name="Aftuck L."/>
            <person name="Alexander A."/>
            <person name="An P."/>
            <person name="Anderson E."/>
            <person name="Anderson S."/>
            <person name="Arachi H."/>
            <person name="Azer M."/>
            <person name="Bachantsang P."/>
            <person name="Barry A."/>
            <person name="Bayul T."/>
            <person name="Berlin A."/>
            <person name="Bessette D."/>
            <person name="Bloom T."/>
            <person name="Blye J."/>
            <person name="Boguslavskiy L."/>
            <person name="Bonnet C."/>
            <person name="Boukhgalter B."/>
            <person name="Bourzgui I."/>
            <person name="Brown A."/>
            <person name="Cahill P."/>
            <person name="Channer S."/>
            <person name="Cheshatsang Y."/>
            <person name="Chuda L."/>
            <person name="Citroen M."/>
            <person name="Collymore A."/>
            <person name="Cooke P."/>
            <person name="Costello M."/>
            <person name="D'Aco K."/>
            <person name="Daza R."/>
            <person name="De Haan G."/>
            <person name="DeGray S."/>
            <person name="DeMaso C."/>
            <person name="Dhargay N."/>
            <person name="Dooley K."/>
            <person name="Dooley E."/>
            <person name="Doricent M."/>
            <person name="Dorje P."/>
            <person name="Dorjee K."/>
            <person name="Dupes A."/>
            <person name="Elong R."/>
            <person name="Falk J."/>
            <person name="Farina A."/>
            <person name="Faro S."/>
            <person name="Ferguson D."/>
            <person name="Fisher S."/>
            <person name="Foley C.D."/>
            <person name="Franke A."/>
            <person name="Friedrich D."/>
            <person name="Gadbois L."/>
            <person name="Gearin G."/>
            <person name="Gearin C.R."/>
            <person name="Giannoukos G."/>
            <person name="Goode T."/>
            <person name="Graham J."/>
            <person name="Grandbois E."/>
            <person name="Grewal S."/>
            <person name="Gyaltsen K."/>
            <person name="Hafez N."/>
            <person name="Hagos B."/>
            <person name="Hall J."/>
            <person name="Henson C."/>
            <person name="Hollinger A."/>
            <person name="Honan T."/>
            <person name="Huard M.D."/>
            <person name="Hughes L."/>
            <person name="Hurhula B."/>
            <person name="Husby M.E."/>
            <person name="Kamat A."/>
            <person name="Kanga B."/>
            <person name="Kashin S."/>
            <person name="Khazanovich D."/>
            <person name="Kisner P."/>
            <person name="Lance K."/>
            <person name="Lara M."/>
            <person name="Lee W."/>
            <person name="Lennon N."/>
            <person name="Letendre F."/>
            <person name="LeVine R."/>
            <person name="Lipovsky A."/>
            <person name="Liu X."/>
            <person name="Liu J."/>
            <person name="Liu S."/>
            <person name="Lokyitsang T."/>
            <person name="Lokyitsang Y."/>
            <person name="Lubonja R."/>
            <person name="Lui A."/>
            <person name="MacDonald P."/>
            <person name="Magnisalis V."/>
            <person name="Maru K."/>
            <person name="Matthews C."/>
            <person name="McCusker W."/>
            <person name="McDonough S."/>
            <person name="Mehta T."/>
            <person name="Meldrim J."/>
            <person name="Meneus L."/>
            <person name="Mihai O."/>
            <person name="Mihalev A."/>
            <person name="Mihova T."/>
            <person name="Mittelman R."/>
            <person name="Mlenga V."/>
            <person name="Montmayeur A."/>
            <person name="Mulrain L."/>
            <person name="Navidi A."/>
            <person name="Naylor J."/>
            <person name="Negash T."/>
            <person name="Nguyen T."/>
            <person name="Nguyen N."/>
            <person name="Nicol R."/>
            <person name="Norbu C."/>
            <person name="Norbu N."/>
            <person name="Novod N."/>
            <person name="O'Neill B."/>
            <person name="Osman S."/>
            <person name="Markiewicz E."/>
            <person name="Oyono O.L."/>
            <person name="Patti C."/>
            <person name="Phunkhang P."/>
            <person name="Pierre F."/>
            <person name="Priest M."/>
            <person name="Raghuraman S."/>
            <person name="Rege F."/>
            <person name="Reyes R."/>
            <person name="Rise C."/>
            <person name="Rogov P."/>
            <person name="Ross K."/>
            <person name="Ryan E."/>
            <person name="Settipalli S."/>
            <person name="Shea T."/>
            <person name="Sherpa N."/>
            <person name="Shi L."/>
            <person name="Shih D."/>
            <person name="Sparrow T."/>
            <person name="Spaulding J."/>
            <person name="Stalker J."/>
            <person name="Stange-Thomann N."/>
            <person name="Stavropoulos S."/>
            <person name="Stone C."/>
            <person name="Strader C."/>
            <person name="Tesfaye S."/>
            <person name="Thomson T."/>
            <person name="Thoulutsang Y."/>
            <person name="Thoulutsang D."/>
            <person name="Topham K."/>
            <person name="Topping I."/>
            <person name="Tsamla T."/>
            <person name="Vassiliev H."/>
            <person name="Vo A."/>
            <person name="Wangchuk T."/>
            <person name="Wangdi T."/>
            <person name="Weiand M."/>
            <person name="Wilkinson J."/>
            <person name="Wilson A."/>
            <person name="Yadav S."/>
            <person name="Young G."/>
            <person name="Yu Q."/>
            <person name="Zembek L."/>
            <person name="Zhong D."/>
            <person name="Zimmer A."/>
            <person name="Zwirko Z."/>
            <person name="Jaffe D.B."/>
            <person name="Alvarez P."/>
            <person name="Brockman W."/>
            <person name="Butler J."/>
            <person name="Chin C."/>
            <person name="Gnerre S."/>
            <person name="Grabherr M."/>
            <person name="Kleber M."/>
            <person name="Mauceli E."/>
            <person name="MacCallum I."/>
        </authorList>
    </citation>
    <scope>NUCLEOTIDE SEQUENCE [LARGE SCALE GENOMIC DNA]</scope>
    <source>
        <strain evidence="10">Tucson 15287-2541.00</strain>
    </source>
</reference>
<feature type="compositionally biased region" description="Low complexity" evidence="5">
    <location>
        <begin position="323"/>
        <end position="370"/>
    </location>
</feature>
<dbReference type="SMART" id="SM00132">
    <property type="entry name" value="LIM"/>
    <property type="match status" value="1"/>
</dbReference>
<dbReference type="Proteomes" id="UP000001070">
    <property type="component" value="Unassembled WGS sequence"/>
</dbReference>
<dbReference type="PANTHER" id="PTHR22738">
    <property type="entry name" value="RASSF"/>
    <property type="match status" value="1"/>
</dbReference>
<dbReference type="InterPro" id="IPR001781">
    <property type="entry name" value="Znf_LIM"/>
</dbReference>
<dbReference type="InterPro" id="IPR011524">
    <property type="entry name" value="SARAH_dom"/>
</dbReference>
<dbReference type="GO" id="GO:0035331">
    <property type="term" value="P:negative regulation of hippo signaling"/>
    <property type="evidence" value="ECO:0007669"/>
    <property type="project" value="EnsemblMetazoa"/>
</dbReference>
<accession>B4JTF9</accession>
<dbReference type="Pfam" id="PF00788">
    <property type="entry name" value="RA"/>
    <property type="match status" value="1"/>
</dbReference>
<dbReference type="Gene3D" id="2.10.110.10">
    <property type="entry name" value="Cysteine Rich Protein"/>
    <property type="match status" value="1"/>
</dbReference>
<evidence type="ECO:0000313" key="9">
    <source>
        <dbReference type="EMBL" id="EDV95049.1"/>
    </source>
</evidence>
<feature type="domain" description="SARAH" evidence="8">
    <location>
        <begin position="786"/>
        <end position="833"/>
    </location>
</feature>
<feature type="region of interest" description="Disordered" evidence="5">
    <location>
        <begin position="166"/>
        <end position="196"/>
    </location>
</feature>
<feature type="compositionally biased region" description="Basic and acidic residues" evidence="5">
    <location>
        <begin position="167"/>
        <end position="179"/>
    </location>
</feature>
<evidence type="ECO:0000256" key="2">
    <source>
        <dbReference type="ARBA" id="ARBA00022833"/>
    </source>
</evidence>
<evidence type="ECO:0000256" key="1">
    <source>
        <dbReference type="ARBA" id="ARBA00022723"/>
    </source>
</evidence>
<evidence type="ECO:0000256" key="4">
    <source>
        <dbReference type="PROSITE-ProRule" id="PRU00125"/>
    </source>
</evidence>
<dbReference type="GO" id="GO:0046872">
    <property type="term" value="F:metal ion binding"/>
    <property type="evidence" value="ECO:0007669"/>
    <property type="project" value="UniProtKB-KW"/>
</dbReference>
<dbReference type="KEGG" id="dgr:6567870"/>
<feature type="region of interest" description="Disordered" evidence="5">
    <location>
        <begin position="430"/>
        <end position="449"/>
    </location>
</feature>
<dbReference type="AlphaFoldDB" id="B4JTF9"/>
<dbReference type="InterPro" id="IPR029071">
    <property type="entry name" value="Ubiquitin-like_domsf"/>
</dbReference>
<evidence type="ECO:0000259" key="6">
    <source>
        <dbReference type="PROSITE" id="PS50023"/>
    </source>
</evidence>
<dbReference type="PROSITE" id="PS50200">
    <property type="entry name" value="RA"/>
    <property type="match status" value="1"/>
</dbReference>
<dbReference type="CDD" id="cd01784">
    <property type="entry name" value="RA_RASSF2_like"/>
    <property type="match status" value="1"/>
</dbReference>
<dbReference type="OMA" id="IQIQMDC"/>
<dbReference type="FunFam" id="3.10.20.90:FF:000278">
    <property type="entry name" value="serine-rich adhesin for platelets"/>
    <property type="match status" value="1"/>
</dbReference>
<keyword evidence="10" id="KW-1185">Reference proteome</keyword>
<dbReference type="CDD" id="cd09401">
    <property type="entry name" value="LIM_TLP_like"/>
    <property type="match status" value="1"/>
</dbReference>
<keyword evidence="3 4" id="KW-0440">LIM domain</keyword>
<feature type="region of interest" description="Disordered" evidence="5">
    <location>
        <begin position="314"/>
        <end position="375"/>
    </location>
</feature>
<dbReference type="InterPro" id="IPR033614">
    <property type="entry name" value="RASSF1-6"/>
</dbReference>
<dbReference type="SMART" id="SM00314">
    <property type="entry name" value="RA"/>
    <property type="match status" value="1"/>
</dbReference>
<keyword evidence="2 4" id="KW-0862">Zinc</keyword>
<evidence type="ECO:0000259" key="7">
    <source>
        <dbReference type="PROSITE" id="PS50200"/>
    </source>
</evidence>
<evidence type="ECO:0000259" key="8">
    <source>
        <dbReference type="PROSITE" id="PS50951"/>
    </source>
</evidence>
<feature type="compositionally biased region" description="Low complexity" evidence="5">
    <location>
        <begin position="256"/>
        <end position="281"/>
    </location>
</feature>
<proteinExistence type="predicted"/>
<dbReference type="InterPro" id="IPR000159">
    <property type="entry name" value="RA_dom"/>
</dbReference>
<dbReference type="GO" id="GO:0051607">
    <property type="term" value="P:defense response to virus"/>
    <property type="evidence" value="ECO:0007669"/>
    <property type="project" value="EnsemblMetazoa"/>
</dbReference>
<dbReference type="FunFam" id="2.10.110.10:FF:000104">
    <property type="entry name" value="Ras association domain-containing protein 2"/>
    <property type="match status" value="1"/>
</dbReference>
<dbReference type="eggNOG" id="KOG1700">
    <property type="taxonomic scope" value="Eukaryota"/>
</dbReference>
<dbReference type="PhylomeDB" id="B4JTF9"/>
<dbReference type="PROSITE" id="PS00478">
    <property type="entry name" value="LIM_DOMAIN_1"/>
    <property type="match status" value="1"/>
</dbReference>
<feature type="domain" description="LIM zinc-binding" evidence="6">
    <location>
        <begin position="2"/>
        <end position="63"/>
    </location>
</feature>